<protein>
    <recommendedName>
        <fullName evidence="1">MULE transposase domain-containing protein</fullName>
    </recommendedName>
</protein>
<dbReference type="PANTHER" id="PTHR31973:SF113">
    <property type="entry name" value="PROTEIN FAR1-RELATED SEQUENCE 5-LIKE"/>
    <property type="match status" value="1"/>
</dbReference>
<reference evidence="2" key="1">
    <citation type="submission" date="2023-07" db="EMBL/GenBank/DDBJ databases">
        <title>draft genome sequence of fig (Ficus carica).</title>
        <authorList>
            <person name="Takahashi T."/>
            <person name="Nishimura K."/>
        </authorList>
    </citation>
    <scope>NUCLEOTIDE SEQUENCE</scope>
</reference>
<gene>
    <name evidence="2" type="ORF">TIFTF001_028625</name>
</gene>
<dbReference type="AlphaFoldDB" id="A0AA88DQS1"/>
<dbReference type="Pfam" id="PF10551">
    <property type="entry name" value="MULE"/>
    <property type="match status" value="1"/>
</dbReference>
<name>A0AA88DQS1_FICCA</name>
<feature type="domain" description="MULE transposase" evidence="1">
    <location>
        <begin position="710"/>
        <end position="804"/>
    </location>
</feature>
<proteinExistence type="predicted"/>
<evidence type="ECO:0000313" key="2">
    <source>
        <dbReference type="EMBL" id="GMN59530.1"/>
    </source>
</evidence>
<dbReference type="InterPro" id="IPR018289">
    <property type="entry name" value="MULE_transposase_dom"/>
</dbReference>
<accession>A0AA88DQS1</accession>
<dbReference type="Proteomes" id="UP001187192">
    <property type="component" value="Unassembled WGS sequence"/>
</dbReference>
<keyword evidence="3" id="KW-1185">Reference proteome</keyword>
<comment type="caution">
    <text evidence="2">The sequence shown here is derived from an EMBL/GenBank/DDBJ whole genome shotgun (WGS) entry which is preliminary data.</text>
</comment>
<dbReference type="PANTHER" id="PTHR31973">
    <property type="entry name" value="POLYPROTEIN, PUTATIVE-RELATED"/>
    <property type="match status" value="1"/>
</dbReference>
<sequence length="896" mass="100832">MIVTSMKLTGHNHINRPVIIIVTSMKLTGHFHIDRLVIMIVTSMKLTDHNHIDRLVIIIVTGMKLTGHFHIDHLVIIIVTGMKLTGHFHIDRLVIIIVTGMKLTGHNHIDRLVIIIVTGMKLTDHFHIDRLVIMIVTGMKLTGHFHIDRLVIMIVTSMKLTGHNHINRPVIIIVTSMKLTGHLHIDRLVIIIVTGMKLTDHNHIDRLVIIIVTGMKLTGHFHIDRLVINIVTSMKLTGHFHIDHLVIIIVTGMKLTGHFHIDRLVIIIVTSMKLTGHFHIDHLVIIIVTGMKLTSHFHIDHIDRLVIIIVTSMKLTDHFHIDRLEMEDVCVFVEYNGQWDGTQSYVGGEMKGILVPESATYVGLIELVRSAIGIRGPAKTTVMRYGVEPGLPLVRIQCDADSATEAMPLELGESNHIDVQLPTEAVQSDEAIQHVDDRNWTFPPPPPPHIPPLPPHVDESKFAGDARQSNENSIAASIGAHSIANYTTSQSVNVPSSDSLSGSLVVADYKPVTIRINSIFENKKLLQYHLHHDAMSKHYQFKVKRSNSTLLHVICIDIEKCQWQLRATRMRGSELFVVKQYDDVHTCSIEIVQGHHRQAKSWMIGEYVKAKYLDPTNTSYRLREIMRDMQAEFGVSFNYLRAWRGKEAALTSLRGDDAESYNVLPAWAEMVKRKNPGSDIDIETDSENYLQCFYMCLAASKHGWPYCRPVIVVDGSALKVKFGGMLFAACGHDVNGCIFPLAFGIVQSESNESWKWFFEKLRASIGTRESLAIVADRHKGIEFASNLMYSGAAFRICVQHLAANLKTKYKDFKGPLKTYFDGAARSYLSILLAVQMAGMFLKKSGRKLSILPKQSVGWEGHGLEGFCLKEKNMSLFGVVDVMVMDTTDKSVPIQYL</sequence>
<evidence type="ECO:0000313" key="3">
    <source>
        <dbReference type="Proteomes" id="UP001187192"/>
    </source>
</evidence>
<dbReference type="EMBL" id="BTGU01000088">
    <property type="protein sequence ID" value="GMN59530.1"/>
    <property type="molecule type" value="Genomic_DNA"/>
</dbReference>
<organism evidence="2 3">
    <name type="scientific">Ficus carica</name>
    <name type="common">Common fig</name>
    <dbReference type="NCBI Taxonomy" id="3494"/>
    <lineage>
        <taxon>Eukaryota</taxon>
        <taxon>Viridiplantae</taxon>
        <taxon>Streptophyta</taxon>
        <taxon>Embryophyta</taxon>
        <taxon>Tracheophyta</taxon>
        <taxon>Spermatophyta</taxon>
        <taxon>Magnoliopsida</taxon>
        <taxon>eudicotyledons</taxon>
        <taxon>Gunneridae</taxon>
        <taxon>Pentapetalae</taxon>
        <taxon>rosids</taxon>
        <taxon>fabids</taxon>
        <taxon>Rosales</taxon>
        <taxon>Moraceae</taxon>
        <taxon>Ficeae</taxon>
        <taxon>Ficus</taxon>
    </lineage>
</organism>
<evidence type="ECO:0000259" key="1">
    <source>
        <dbReference type="Pfam" id="PF10551"/>
    </source>
</evidence>